<dbReference type="AlphaFoldDB" id="A0AAU9WJ85"/>
<proteinExistence type="predicted"/>
<name>A0AAU9WJ85_9CNID</name>
<sequence length="115" mass="12744">PGCKTLKKDHTFSFPGKYCAGPSLTQDSNAAQELSKHATSPPCQHLLEAMRNLSLQLEGLAKEQTTMKKRMEEISIGNAPNHLTRLVIQVVLITYRPLAVPPNPIIYLRNSPQLP</sequence>
<feature type="non-terminal residue" evidence="1">
    <location>
        <position position="1"/>
    </location>
</feature>
<evidence type="ECO:0000313" key="1">
    <source>
        <dbReference type="EMBL" id="CAH3114545.1"/>
    </source>
</evidence>
<reference evidence="1 2" key="1">
    <citation type="submission" date="2022-05" db="EMBL/GenBank/DDBJ databases">
        <authorList>
            <consortium name="Genoscope - CEA"/>
            <person name="William W."/>
        </authorList>
    </citation>
    <scope>NUCLEOTIDE SEQUENCE [LARGE SCALE GENOMIC DNA]</scope>
</reference>
<accession>A0AAU9WJ85</accession>
<dbReference type="Proteomes" id="UP001159428">
    <property type="component" value="Unassembled WGS sequence"/>
</dbReference>
<comment type="caution">
    <text evidence="1">The sequence shown here is derived from an EMBL/GenBank/DDBJ whole genome shotgun (WGS) entry which is preliminary data.</text>
</comment>
<organism evidence="1 2">
    <name type="scientific">Pocillopora meandrina</name>
    <dbReference type="NCBI Taxonomy" id="46732"/>
    <lineage>
        <taxon>Eukaryota</taxon>
        <taxon>Metazoa</taxon>
        <taxon>Cnidaria</taxon>
        <taxon>Anthozoa</taxon>
        <taxon>Hexacorallia</taxon>
        <taxon>Scleractinia</taxon>
        <taxon>Astrocoeniina</taxon>
        <taxon>Pocilloporidae</taxon>
        <taxon>Pocillopora</taxon>
    </lineage>
</organism>
<dbReference type="EMBL" id="CALNXJ010000014">
    <property type="protein sequence ID" value="CAH3114545.1"/>
    <property type="molecule type" value="Genomic_DNA"/>
</dbReference>
<protein>
    <submittedName>
        <fullName evidence="1">Uncharacterized protein</fullName>
    </submittedName>
</protein>
<evidence type="ECO:0000313" key="2">
    <source>
        <dbReference type="Proteomes" id="UP001159428"/>
    </source>
</evidence>
<keyword evidence="2" id="KW-1185">Reference proteome</keyword>
<gene>
    <name evidence="1" type="ORF">PMEA_00005510</name>
</gene>